<dbReference type="PANTHER" id="PTHR34814:SF1">
    <property type="entry name" value="NITROSOGUANIDINE RESISTANCE PROTEIN SNG1"/>
    <property type="match status" value="1"/>
</dbReference>
<proteinExistence type="predicted"/>
<feature type="transmembrane region" description="Helical" evidence="1">
    <location>
        <begin position="43"/>
        <end position="64"/>
    </location>
</feature>
<evidence type="ECO:0000259" key="2">
    <source>
        <dbReference type="Pfam" id="PF12051"/>
    </source>
</evidence>
<dbReference type="PANTHER" id="PTHR34814">
    <property type="entry name" value="NITROSOGUANIDINE RESISTANCE PROTEIN SNG1"/>
    <property type="match status" value="1"/>
</dbReference>
<accession>A0AA39Q7V2</accession>
<reference evidence="3" key="1">
    <citation type="submission" date="2023-06" db="EMBL/GenBank/DDBJ databases">
        <authorList>
            <consortium name="Lawrence Berkeley National Laboratory"/>
            <person name="Ahrendt S."/>
            <person name="Sahu N."/>
            <person name="Indic B."/>
            <person name="Wong-Bajracharya J."/>
            <person name="Merenyi Z."/>
            <person name="Ke H.-M."/>
            <person name="Monk M."/>
            <person name="Kocsube S."/>
            <person name="Drula E."/>
            <person name="Lipzen A."/>
            <person name="Balint B."/>
            <person name="Henrissat B."/>
            <person name="Andreopoulos B."/>
            <person name="Martin F.M."/>
            <person name="Harder C.B."/>
            <person name="Rigling D."/>
            <person name="Ford K.L."/>
            <person name="Foster G.D."/>
            <person name="Pangilinan J."/>
            <person name="Papanicolaou A."/>
            <person name="Barry K."/>
            <person name="LaButti K."/>
            <person name="Viragh M."/>
            <person name="Koriabine M."/>
            <person name="Yan M."/>
            <person name="Riley R."/>
            <person name="Champramary S."/>
            <person name="Plett K.L."/>
            <person name="Tsai I.J."/>
            <person name="Slot J."/>
            <person name="Sipos G."/>
            <person name="Plett J."/>
            <person name="Nagy L.G."/>
            <person name="Grigoriev I.V."/>
        </authorList>
    </citation>
    <scope>NUCLEOTIDE SEQUENCE</scope>
    <source>
        <strain evidence="3">HWK02</strain>
    </source>
</reference>
<dbReference type="InterPro" id="IPR053001">
    <property type="entry name" value="MNNG_permease-like"/>
</dbReference>
<keyword evidence="4" id="KW-1185">Reference proteome</keyword>
<keyword evidence="1" id="KW-1133">Transmembrane helix</keyword>
<evidence type="ECO:0000256" key="1">
    <source>
        <dbReference type="SAM" id="Phobius"/>
    </source>
</evidence>
<sequence>MSDSASIITVHDEKPVPVAPKLFSNEFTDKELAVQRKAYIKSLIVGCVSVVVLMFTVFSIYWGALWKIPDHKLPGWVVDFDGNTIGSTVTNALVSDTAAASRVSWKQMPASDFSGPDEVGHWIVEQKAWVAVVIHANATSTLTSAASTINSSYNGTQAVTVYVVEARNENAYRSLLRPYLMTTMATISQSFAQTFAKQLAGSSSSSIASLLQSAPQIITQPLSYAIDNLRPFDVPVASAITFVGLIYLLVLCFFIVLIGSAARMTSGVEMRLTTKSLIKVRLVSTFALYFVISLFYSTVSRAFQVDFDRKFGSAGFVIFWMVNFVGMLSVGLAQEAMITLLTPKYMPFFMIGWIITNVAVCFMPIEVLPHIYRYGYAFPFYNVSGAVRTILFGTKNQLGLHFGVLIAWMTISLFTLPLFQWNARRMMTRQASQAKA</sequence>
<gene>
    <name evidence="3" type="ORF">EDD18DRAFT_208907</name>
</gene>
<dbReference type="EMBL" id="JAUEPU010000015">
    <property type="protein sequence ID" value="KAK0496523.1"/>
    <property type="molecule type" value="Genomic_DNA"/>
</dbReference>
<evidence type="ECO:0000313" key="4">
    <source>
        <dbReference type="Proteomes" id="UP001175228"/>
    </source>
</evidence>
<keyword evidence="1" id="KW-0472">Membrane</keyword>
<dbReference type="InterPro" id="IPR022703">
    <property type="entry name" value="DUF3533"/>
</dbReference>
<dbReference type="Pfam" id="PF12051">
    <property type="entry name" value="DUF3533"/>
    <property type="match status" value="1"/>
</dbReference>
<name>A0AA39Q7V2_9AGAR</name>
<keyword evidence="1" id="KW-0812">Transmembrane</keyword>
<feature type="transmembrane region" description="Helical" evidence="1">
    <location>
        <begin position="345"/>
        <end position="365"/>
    </location>
</feature>
<feature type="transmembrane region" description="Helical" evidence="1">
    <location>
        <begin position="311"/>
        <end position="333"/>
    </location>
</feature>
<feature type="domain" description="DUF3533" evidence="2">
    <location>
        <begin position="48"/>
        <end position="412"/>
    </location>
</feature>
<feature type="transmembrane region" description="Helical" evidence="1">
    <location>
        <begin position="398"/>
        <end position="419"/>
    </location>
</feature>
<dbReference type="AlphaFoldDB" id="A0AA39Q7V2"/>
<feature type="transmembrane region" description="Helical" evidence="1">
    <location>
        <begin position="236"/>
        <end position="259"/>
    </location>
</feature>
<protein>
    <recommendedName>
        <fullName evidence="2">DUF3533 domain-containing protein</fullName>
    </recommendedName>
</protein>
<feature type="transmembrane region" description="Helical" evidence="1">
    <location>
        <begin position="280"/>
        <end position="299"/>
    </location>
</feature>
<dbReference type="GO" id="GO:0016020">
    <property type="term" value="C:membrane"/>
    <property type="evidence" value="ECO:0007669"/>
    <property type="project" value="TreeGrafter"/>
</dbReference>
<comment type="caution">
    <text evidence="3">The sequence shown here is derived from an EMBL/GenBank/DDBJ whole genome shotgun (WGS) entry which is preliminary data.</text>
</comment>
<dbReference type="Proteomes" id="UP001175228">
    <property type="component" value="Unassembled WGS sequence"/>
</dbReference>
<evidence type="ECO:0000313" key="3">
    <source>
        <dbReference type="EMBL" id="KAK0496523.1"/>
    </source>
</evidence>
<organism evidence="3 4">
    <name type="scientific">Armillaria luteobubalina</name>
    <dbReference type="NCBI Taxonomy" id="153913"/>
    <lineage>
        <taxon>Eukaryota</taxon>
        <taxon>Fungi</taxon>
        <taxon>Dikarya</taxon>
        <taxon>Basidiomycota</taxon>
        <taxon>Agaricomycotina</taxon>
        <taxon>Agaricomycetes</taxon>
        <taxon>Agaricomycetidae</taxon>
        <taxon>Agaricales</taxon>
        <taxon>Marasmiineae</taxon>
        <taxon>Physalacriaceae</taxon>
        <taxon>Armillaria</taxon>
    </lineage>
</organism>